<proteinExistence type="predicted"/>
<sequence length="331" mass="38525">MEVHIHTADTLDGQAWVVDGDLYFLPNCNRRIISIPSSGEDVVFMPCVSCADDFQEPCWWSQEMEWMGFVPWQQVPYSGIWFESLANIPNQVFRLPSGDYQMHGALFSQWLTVDRFLWEVVEVLRKKNALVYKGPFSPFQWEYHKGHAMLAMAMDHIRSGRDWFAMWIGLLYWMTRKTLEGTEFVEGLCPPAWFKHLVMEWKDNQCVLDTIRTAALLQRWWKINRVGIWLLHPHEAPEQPMAQWFIEQGVPVWYQWGNREAVGASHRLDFGLISPSVEQLQGVTTWICPAPSPSFILPSAENHNNNNYSLDFRPMSPPQYTTPSSPQALFK</sequence>
<keyword evidence="3" id="KW-1185">Reference proteome</keyword>
<feature type="region of interest" description="Disordered" evidence="1">
    <location>
        <begin position="311"/>
        <end position="331"/>
    </location>
</feature>
<protein>
    <submittedName>
        <fullName evidence="2">Uncharacterized protein</fullName>
    </submittedName>
</protein>
<organism evidence="2 3">
    <name type="scientific">Macrolepiota fuliginosa MF-IS2</name>
    <dbReference type="NCBI Taxonomy" id="1400762"/>
    <lineage>
        <taxon>Eukaryota</taxon>
        <taxon>Fungi</taxon>
        <taxon>Dikarya</taxon>
        <taxon>Basidiomycota</taxon>
        <taxon>Agaricomycotina</taxon>
        <taxon>Agaricomycetes</taxon>
        <taxon>Agaricomycetidae</taxon>
        <taxon>Agaricales</taxon>
        <taxon>Agaricineae</taxon>
        <taxon>Agaricaceae</taxon>
        <taxon>Macrolepiota</taxon>
    </lineage>
</organism>
<accession>A0A9P6C3Q5</accession>
<evidence type="ECO:0000313" key="2">
    <source>
        <dbReference type="EMBL" id="KAF9447699.1"/>
    </source>
</evidence>
<gene>
    <name evidence="2" type="ORF">P691DRAFT_760523</name>
</gene>
<dbReference type="Proteomes" id="UP000807342">
    <property type="component" value="Unassembled WGS sequence"/>
</dbReference>
<feature type="compositionally biased region" description="Low complexity" evidence="1">
    <location>
        <begin position="318"/>
        <end position="331"/>
    </location>
</feature>
<comment type="caution">
    <text evidence="2">The sequence shown here is derived from an EMBL/GenBank/DDBJ whole genome shotgun (WGS) entry which is preliminary data.</text>
</comment>
<dbReference type="AlphaFoldDB" id="A0A9P6C3Q5"/>
<dbReference type="OrthoDB" id="3237250at2759"/>
<dbReference type="EMBL" id="MU151188">
    <property type="protein sequence ID" value="KAF9447699.1"/>
    <property type="molecule type" value="Genomic_DNA"/>
</dbReference>
<reference evidence="2" key="1">
    <citation type="submission" date="2020-11" db="EMBL/GenBank/DDBJ databases">
        <authorList>
            <consortium name="DOE Joint Genome Institute"/>
            <person name="Ahrendt S."/>
            <person name="Riley R."/>
            <person name="Andreopoulos W."/>
            <person name="Labutti K."/>
            <person name="Pangilinan J."/>
            <person name="Ruiz-Duenas F.J."/>
            <person name="Barrasa J.M."/>
            <person name="Sanchez-Garcia M."/>
            <person name="Camarero S."/>
            <person name="Miyauchi S."/>
            <person name="Serrano A."/>
            <person name="Linde D."/>
            <person name="Babiker R."/>
            <person name="Drula E."/>
            <person name="Ayuso-Fernandez I."/>
            <person name="Pacheco R."/>
            <person name="Padilla G."/>
            <person name="Ferreira P."/>
            <person name="Barriuso J."/>
            <person name="Kellner H."/>
            <person name="Castanera R."/>
            <person name="Alfaro M."/>
            <person name="Ramirez L."/>
            <person name="Pisabarro A.G."/>
            <person name="Kuo A."/>
            <person name="Tritt A."/>
            <person name="Lipzen A."/>
            <person name="He G."/>
            <person name="Yan M."/>
            <person name="Ng V."/>
            <person name="Cullen D."/>
            <person name="Martin F."/>
            <person name="Rosso M.-N."/>
            <person name="Henrissat B."/>
            <person name="Hibbett D."/>
            <person name="Martinez A.T."/>
            <person name="Grigoriev I.V."/>
        </authorList>
    </citation>
    <scope>NUCLEOTIDE SEQUENCE</scope>
    <source>
        <strain evidence="2">MF-IS2</strain>
    </source>
</reference>
<evidence type="ECO:0000313" key="3">
    <source>
        <dbReference type="Proteomes" id="UP000807342"/>
    </source>
</evidence>
<evidence type="ECO:0000256" key="1">
    <source>
        <dbReference type="SAM" id="MobiDB-lite"/>
    </source>
</evidence>
<name>A0A9P6C3Q5_9AGAR</name>